<keyword evidence="2" id="KW-0479">Metal-binding</keyword>
<dbReference type="GO" id="GO:0042597">
    <property type="term" value="C:periplasmic space"/>
    <property type="evidence" value="ECO:0007669"/>
    <property type="project" value="InterPro"/>
</dbReference>
<accession>A0A3G9G7G8</accession>
<evidence type="ECO:0000259" key="6">
    <source>
        <dbReference type="Pfam" id="PF04234"/>
    </source>
</evidence>
<sequence length="116" mass="12266">MKLKVLTLVAALISLPVAASAHTPLIATVPQSGEVLTESPPEIVLTFAEPVRLTSLVSKHANGQKRLKFSPAGESDSFTAVSPDLPAGRNELRWKALSPDGHVVEGVIIVNIRKAP</sequence>
<dbReference type="GO" id="GO:0006825">
    <property type="term" value="P:copper ion transport"/>
    <property type="evidence" value="ECO:0007669"/>
    <property type="project" value="InterPro"/>
</dbReference>
<gene>
    <name evidence="7" type="ORF">EM6_0816</name>
</gene>
<dbReference type="PANTHER" id="PTHR34820">
    <property type="entry name" value="INNER MEMBRANE PROTEIN YEBZ"/>
    <property type="match status" value="1"/>
</dbReference>
<dbReference type="GO" id="GO:0046688">
    <property type="term" value="P:response to copper ion"/>
    <property type="evidence" value="ECO:0007669"/>
    <property type="project" value="InterPro"/>
</dbReference>
<feature type="chain" id="PRO_5018103707" evidence="5">
    <location>
        <begin position="22"/>
        <end position="116"/>
    </location>
</feature>
<evidence type="ECO:0000313" key="7">
    <source>
        <dbReference type="EMBL" id="BBF80238.1"/>
    </source>
</evidence>
<evidence type="ECO:0000256" key="3">
    <source>
        <dbReference type="ARBA" id="ARBA00022729"/>
    </source>
</evidence>
<keyword evidence="4" id="KW-0186">Copper</keyword>
<dbReference type="InterPro" id="IPR014756">
    <property type="entry name" value="Ig_E-set"/>
</dbReference>
<proteinExistence type="predicted"/>
<keyword evidence="3 5" id="KW-0732">Signal</keyword>
<reference evidence="8" key="2">
    <citation type="journal article" date="2017" name="Plant Physiol. Biochem.">
        <title>Differential oxidative and antioxidative response of duckweed Lemna minor toward plant growth promoting/inhibiting bacteria.</title>
        <authorList>
            <person name="Ishizawa H."/>
            <person name="Kuroda M."/>
            <person name="Morikawa M."/>
            <person name="Ike M."/>
        </authorList>
    </citation>
    <scope>NUCLEOTIDE SEQUENCE [LARGE SCALE GENOMIC DNA]</scope>
    <source>
        <strain evidence="8">M6</strain>
    </source>
</reference>
<dbReference type="EMBL" id="AP018827">
    <property type="protein sequence ID" value="BBF80238.1"/>
    <property type="molecule type" value="Genomic_DNA"/>
</dbReference>
<dbReference type="Gene3D" id="2.60.40.1220">
    <property type="match status" value="1"/>
</dbReference>
<reference evidence="8" key="1">
    <citation type="journal article" date="2017" name="Biotechnol. Biofuels">
        <title>Evaluation of environmental bacterial communities as a factor affecting the growth of duckweed Lemna minor.</title>
        <authorList>
            <person name="Ishizawa H."/>
            <person name="Kuroda M."/>
            <person name="Morikawa M."/>
            <person name="Ike M."/>
        </authorList>
    </citation>
    <scope>NUCLEOTIDE SEQUENCE [LARGE SCALE GENOMIC DNA]</scope>
    <source>
        <strain evidence="8">M6</strain>
    </source>
</reference>
<dbReference type="AlphaFoldDB" id="A0A3G9G7G8"/>
<dbReference type="GO" id="GO:0005507">
    <property type="term" value="F:copper ion binding"/>
    <property type="evidence" value="ECO:0007669"/>
    <property type="project" value="InterPro"/>
</dbReference>
<name>A0A3G9G7G8_9CAUL</name>
<evidence type="ECO:0000313" key="8">
    <source>
        <dbReference type="Proteomes" id="UP000278756"/>
    </source>
</evidence>
<protein>
    <submittedName>
        <fullName evidence="7">Copper resistance protein CopC</fullName>
    </submittedName>
</protein>
<feature type="signal peptide" evidence="5">
    <location>
        <begin position="1"/>
        <end position="21"/>
    </location>
</feature>
<dbReference type="InterPro" id="IPR032694">
    <property type="entry name" value="CopC/D"/>
</dbReference>
<feature type="domain" description="CopC" evidence="6">
    <location>
        <begin position="22"/>
        <end position="107"/>
    </location>
</feature>
<dbReference type="OrthoDB" id="9796814at2"/>
<evidence type="ECO:0000256" key="5">
    <source>
        <dbReference type="SAM" id="SignalP"/>
    </source>
</evidence>
<dbReference type="Proteomes" id="UP000278756">
    <property type="component" value="Chromosome 1"/>
</dbReference>
<dbReference type="GO" id="GO:0005886">
    <property type="term" value="C:plasma membrane"/>
    <property type="evidence" value="ECO:0007669"/>
    <property type="project" value="TreeGrafter"/>
</dbReference>
<dbReference type="RefSeq" id="WP_126420461.1">
    <property type="nucleotide sequence ID" value="NZ_AP018827.1"/>
</dbReference>
<evidence type="ECO:0000256" key="2">
    <source>
        <dbReference type="ARBA" id="ARBA00022723"/>
    </source>
</evidence>
<dbReference type="InterPro" id="IPR014755">
    <property type="entry name" value="Cu-Rt/internalin_Ig-like"/>
</dbReference>
<dbReference type="GO" id="GO:0030313">
    <property type="term" value="C:cell envelope"/>
    <property type="evidence" value="ECO:0007669"/>
    <property type="project" value="UniProtKB-SubCell"/>
</dbReference>
<dbReference type="SUPFAM" id="SSF81296">
    <property type="entry name" value="E set domains"/>
    <property type="match status" value="1"/>
</dbReference>
<dbReference type="InterPro" id="IPR007348">
    <property type="entry name" value="CopC_dom"/>
</dbReference>
<dbReference type="PANTHER" id="PTHR34820:SF4">
    <property type="entry name" value="INNER MEMBRANE PROTEIN YEBZ"/>
    <property type="match status" value="1"/>
</dbReference>
<evidence type="ECO:0000256" key="4">
    <source>
        <dbReference type="ARBA" id="ARBA00023008"/>
    </source>
</evidence>
<comment type="subcellular location">
    <subcellularLocation>
        <location evidence="1">Cell envelope</location>
    </subcellularLocation>
</comment>
<dbReference type="Pfam" id="PF04234">
    <property type="entry name" value="CopC"/>
    <property type="match status" value="1"/>
</dbReference>
<evidence type="ECO:0000256" key="1">
    <source>
        <dbReference type="ARBA" id="ARBA00004196"/>
    </source>
</evidence>
<organism evidence="7 8">
    <name type="scientific">Asticcacaulis excentricus</name>
    <dbReference type="NCBI Taxonomy" id="78587"/>
    <lineage>
        <taxon>Bacteria</taxon>
        <taxon>Pseudomonadati</taxon>
        <taxon>Pseudomonadota</taxon>
        <taxon>Alphaproteobacteria</taxon>
        <taxon>Caulobacterales</taxon>
        <taxon>Caulobacteraceae</taxon>
        <taxon>Asticcacaulis</taxon>
    </lineage>
</organism>